<sequence>MATTSSPDEVPSVPYTPAGDVDEVLTELEDVDVYTVADETDDDEAVLPVLDDALAELAAVVDAPTDAASDTDDDHSGCDAGGLARDRADFEEVAANTEVDSIPYENAAAFLANTLYAVPPANTRFEWADVDDPTPDWDLDVDW</sequence>
<name>A0ABD5VHE6_9EURY</name>
<evidence type="ECO:0008006" key="4">
    <source>
        <dbReference type="Google" id="ProtNLM"/>
    </source>
</evidence>
<reference evidence="2 3" key="1">
    <citation type="journal article" date="2019" name="Int. J. Syst. Evol. Microbiol.">
        <title>The Global Catalogue of Microorganisms (GCM) 10K type strain sequencing project: providing services to taxonomists for standard genome sequencing and annotation.</title>
        <authorList>
            <consortium name="The Broad Institute Genomics Platform"/>
            <consortium name="The Broad Institute Genome Sequencing Center for Infectious Disease"/>
            <person name="Wu L."/>
            <person name="Ma J."/>
        </authorList>
    </citation>
    <scope>NUCLEOTIDE SEQUENCE [LARGE SCALE GENOMIC DNA]</scope>
    <source>
        <strain evidence="2 3">GX26</strain>
    </source>
</reference>
<evidence type="ECO:0000313" key="3">
    <source>
        <dbReference type="Proteomes" id="UP001596395"/>
    </source>
</evidence>
<protein>
    <recommendedName>
        <fullName evidence="4">Halobacterial output domain-containing protein</fullName>
    </recommendedName>
</protein>
<dbReference type="RefSeq" id="WP_336349280.1">
    <property type="nucleotide sequence ID" value="NZ_JAZAQL010000001.1"/>
</dbReference>
<proteinExistence type="predicted"/>
<gene>
    <name evidence="2" type="ORF">ACFQGB_05405</name>
</gene>
<evidence type="ECO:0000313" key="2">
    <source>
        <dbReference type="EMBL" id="MFC6952291.1"/>
    </source>
</evidence>
<dbReference type="Proteomes" id="UP001596395">
    <property type="component" value="Unassembled WGS sequence"/>
</dbReference>
<accession>A0ABD5VHE6</accession>
<evidence type="ECO:0000256" key="1">
    <source>
        <dbReference type="SAM" id="MobiDB-lite"/>
    </source>
</evidence>
<dbReference type="AlphaFoldDB" id="A0ABD5VHE6"/>
<organism evidence="2 3">
    <name type="scientific">Halorubellus litoreus</name>
    <dbReference type="NCBI Taxonomy" id="755308"/>
    <lineage>
        <taxon>Archaea</taxon>
        <taxon>Methanobacteriati</taxon>
        <taxon>Methanobacteriota</taxon>
        <taxon>Stenosarchaea group</taxon>
        <taxon>Halobacteria</taxon>
        <taxon>Halobacteriales</taxon>
        <taxon>Halorubellaceae</taxon>
        <taxon>Halorubellus</taxon>
    </lineage>
</organism>
<dbReference type="EMBL" id="JBHSXN010000001">
    <property type="protein sequence ID" value="MFC6952291.1"/>
    <property type="molecule type" value="Genomic_DNA"/>
</dbReference>
<comment type="caution">
    <text evidence="2">The sequence shown here is derived from an EMBL/GenBank/DDBJ whole genome shotgun (WGS) entry which is preliminary data.</text>
</comment>
<feature type="region of interest" description="Disordered" evidence="1">
    <location>
        <begin position="1"/>
        <end position="23"/>
    </location>
</feature>
<keyword evidence="3" id="KW-1185">Reference proteome</keyword>